<dbReference type="EMBL" id="BGZK01000611">
    <property type="protein sequence ID" value="GBP52868.1"/>
    <property type="molecule type" value="Genomic_DNA"/>
</dbReference>
<protein>
    <submittedName>
        <fullName evidence="1">Uncharacterized protein</fullName>
    </submittedName>
</protein>
<name>A0A4C1WNB4_EUMVA</name>
<gene>
    <name evidence="1" type="ORF">EVAR_39032_1</name>
</gene>
<evidence type="ECO:0000313" key="2">
    <source>
        <dbReference type="Proteomes" id="UP000299102"/>
    </source>
</evidence>
<organism evidence="1 2">
    <name type="scientific">Eumeta variegata</name>
    <name type="common">Bagworm moth</name>
    <name type="synonym">Eumeta japonica</name>
    <dbReference type="NCBI Taxonomy" id="151549"/>
    <lineage>
        <taxon>Eukaryota</taxon>
        <taxon>Metazoa</taxon>
        <taxon>Ecdysozoa</taxon>
        <taxon>Arthropoda</taxon>
        <taxon>Hexapoda</taxon>
        <taxon>Insecta</taxon>
        <taxon>Pterygota</taxon>
        <taxon>Neoptera</taxon>
        <taxon>Endopterygota</taxon>
        <taxon>Lepidoptera</taxon>
        <taxon>Glossata</taxon>
        <taxon>Ditrysia</taxon>
        <taxon>Tineoidea</taxon>
        <taxon>Psychidae</taxon>
        <taxon>Oiketicinae</taxon>
        <taxon>Eumeta</taxon>
    </lineage>
</organism>
<evidence type="ECO:0000313" key="1">
    <source>
        <dbReference type="EMBL" id="GBP52868.1"/>
    </source>
</evidence>
<reference evidence="1 2" key="1">
    <citation type="journal article" date="2019" name="Commun. Biol.">
        <title>The bagworm genome reveals a unique fibroin gene that provides high tensile strength.</title>
        <authorList>
            <person name="Kono N."/>
            <person name="Nakamura H."/>
            <person name="Ohtoshi R."/>
            <person name="Tomita M."/>
            <person name="Numata K."/>
            <person name="Arakawa K."/>
        </authorList>
    </citation>
    <scope>NUCLEOTIDE SEQUENCE [LARGE SCALE GENOMIC DNA]</scope>
</reference>
<keyword evidence="2" id="KW-1185">Reference proteome</keyword>
<proteinExistence type="predicted"/>
<comment type="caution">
    <text evidence="1">The sequence shown here is derived from an EMBL/GenBank/DDBJ whole genome shotgun (WGS) entry which is preliminary data.</text>
</comment>
<sequence>MLGEIISAGVIESRPDTTNFYECSIATDRGYANWFIELKRGRVDLRDECGDGRPSTAVNDKNIGAVRCTIETNKHVTYYEFGHP</sequence>
<dbReference type="AlphaFoldDB" id="A0A4C1WNB4"/>
<dbReference type="Proteomes" id="UP000299102">
    <property type="component" value="Unassembled WGS sequence"/>
</dbReference>
<dbReference type="OrthoDB" id="10017160at2759"/>
<accession>A0A4C1WNB4</accession>